<dbReference type="HAMAP" id="MF_00038">
    <property type="entry name" value="MraY"/>
    <property type="match status" value="1"/>
</dbReference>
<dbReference type="PATRIC" id="fig|137591.24.peg.2214"/>
<keyword evidence="6 7" id="KW-0472">Membrane</keyword>
<evidence type="ECO:0000256" key="1">
    <source>
        <dbReference type="ARBA" id="ARBA00004141"/>
    </source>
</evidence>
<keyword evidence="3 7" id="KW-0808">Transferase</keyword>
<comment type="function">
    <text evidence="7">Catalyzes the initial step of the lipid cycle reactions in the biosynthesis of the cell wall peptidoglycan: transfers peptidoglycan precursor phospho-MurNAc-pentapeptide from UDP-MurNAc-pentapeptide onto the lipid carrier undecaprenyl phosphate, yielding undecaprenyl-pyrophosphoryl-MurNAc-pentapeptide, known as lipid I.</text>
</comment>
<evidence type="ECO:0000256" key="6">
    <source>
        <dbReference type="ARBA" id="ARBA00023136"/>
    </source>
</evidence>
<reference evidence="10 13" key="2">
    <citation type="submission" date="2017-04" db="EMBL/GenBank/DDBJ databases">
        <title>Weissella cibaria strain m2 complete genome.</title>
        <authorList>
            <person name="Pan Q."/>
            <person name="Tan M."/>
            <person name="Yao F."/>
            <person name="Su S."/>
        </authorList>
    </citation>
    <scope>NUCLEOTIDE SEQUENCE [LARGE SCALE GENOMIC DNA]</scope>
    <source>
        <strain evidence="10 13">M2</strain>
    </source>
</reference>
<dbReference type="GO" id="GO:0051301">
    <property type="term" value="P:cell division"/>
    <property type="evidence" value="ECO:0007669"/>
    <property type="project" value="UniProtKB-KW"/>
</dbReference>
<dbReference type="NCBIfam" id="TIGR00445">
    <property type="entry name" value="mraY"/>
    <property type="match status" value="1"/>
</dbReference>
<accession>A0A0D1K5A1</accession>
<evidence type="ECO:0000256" key="7">
    <source>
        <dbReference type="HAMAP-Rule" id="MF_00038"/>
    </source>
</evidence>
<dbReference type="RefSeq" id="WP_043941935.1">
    <property type="nucleotide sequence ID" value="NZ_CP020928.1"/>
</dbReference>
<evidence type="ECO:0000256" key="8">
    <source>
        <dbReference type="NCBIfam" id="TIGR00445"/>
    </source>
</evidence>
<dbReference type="Proteomes" id="UP000244870">
    <property type="component" value="Chromosome"/>
</dbReference>
<evidence type="ECO:0000256" key="9">
    <source>
        <dbReference type="PIRSR" id="PIRSR600715-1"/>
    </source>
</evidence>
<keyword evidence="7" id="KW-0131">Cell cycle</keyword>
<evidence type="ECO:0000313" key="10">
    <source>
        <dbReference type="EMBL" id="AWF96114.1"/>
    </source>
</evidence>
<dbReference type="GO" id="GO:0005886">
    <property type="term" value="C:plasma membrane"/>
    <property type="evidence" value="ECO:0007669"/>
    <property type="project" value="UniProtKB-SubCell"/>
</dbReference>
<comment type="subcellular location">
    <subcellularLocation>
        <location evidence="7">Cell membrane</location>
        <topology evidence="7">Multi-pass membrane protein</topology>
    </subcellularLocation>
    <subcellularLocation>
        <location evidence="1">Membrane</location>
        <topology evidence="1">Multi-pass membrane protein</topology>
    </subcellularLocation>
</comment>
<evidence type="ECO:0000256" key="4">
    <source>
        <dbReference type="ARBA" id="ARBA00022692"/>
    </source>
</evidence>
<feature type="transmembrane region" description="Helical" evidence="7">
    <location>
        <begin position="254"/>
        <end position="278"/>
    </location>
</feature>
<keyword evidence="7" id="KW-1003">Cell membrane</keyword>
<protein>
    <recommendedName>
        <fullName evidence="7 8">Phospho-N-acetylmuramoyl-pentapeptide-transferase</fullName>
        <ecNumber evidence="7 8">2.7.8.13</ecNumber>
    </recommendedName>
    <alternativeName>
        <fullName evidence="7">UDP-MurNAc-pentapeptide phosphotransferase</fullName>
    </alternativeName>
</protein>
<comment type="catalytic activity">
    <reaction evidence="7">
        <text>UDP-N-acetyl-alpha-D-muramoyl-L-alanyl-gamma-D-glutamyl-L-lysyl-D-alanyl-D-alanine + di-trans,octa-cis-undecaprenyl phosphate = Mur2Ac(oyl-L-Ala-gamma-D-Glu-L-Lys-D-Ala-D-Ala)-di-trans,octa-cis-undecaprenyl diphosphate + UMP</text>
        <dbReference type="Rhea" id="RHEA:21920"/>
        <dbReference type="ChEBI" id="CHEBI:57865"/>
        <dbReference type="ChEBI" id="CHEBI:60032"/>
        <dbReference type="ChEBI" id="CHEBI:60392"/>
        <dbReference type="ChEBI" id="CHEBI:70758"/>
        <dbReference type="EC" id="2.7.8.13"/>
    </reaction>
</comment>
<dbReference type="EC" id="2.7.8.13" evidence="7 8"/>
<dbReference type="PROSITE" id="PS01348">
    <property type="entry name" value="MRAY_2"/>
    <property type="match status" value="1"/>
</dbReference>
<dbReference type="GO" id="GO:0008360">
    <property type="term" value="P:regulation of cell shape"/>
    <property type="evidence" value="ECO:0007669"/>
    <property type="project" value="UniProtKB-KW"/>
</dbReference>
<name>A0A0D1K5A1_9LACO</name>
<dbReference type="InterPro" id="IPR018480">
    <property type="entry name" value="PNAcMuramoyl-5peptid_Trfase_CS"/>
</dbReference>
<evidence type="ECO:0000313" key="12">
    <source>
        <dbReference type="Proteomes" id="UP000032289"/>
    </source>
</evidence>
<keyword evidence="4 7" id="KW-0812">Transmembrane</keyword>
<dbReference type="PANTHER" id="PTHR22926">
    <property type="entry name" value="PHOSPHO-N-ACETYLMURAMOYL-PENTAPEPTIDE-TRANSFERASE"/>
    <property type="match status" value="1"/>
</dbReference>
<dbReference type="InterPro" id="IPR000715">
    <property type="entry name" value="Glycosyl_transferase_4"/>
</dbReference>
<feature type="transmembrane region" description="Helical" evidence="7">
    <location>
        <begin position="312"/>
        <end position="329"/>
    </location>
</feature>
<feature type="binding site" evidence="9">
    <location>
        <position position="171"/>
    </location>
    <ligand>
        <name>Mg(2+)</name>
        <dbReference type="ChEBI" id="CHEBI:18420"/>
    </ligand>
</feature>
<keyword evidence="7 9" id="KW-0479">Metal-binding</keyword>
<evidence type="ECO:0000256" key="2">
    <source>
        <dbReference type="ARBA" id="ARBA00005583"/>
    </source>
</evidence>
<keyword evidence="7" id="KW-0961">Cell wall biogenesis/degradation</keyword>
<dbReference type="GO" id="GO:0046872">
    <property type="term" value="F:metal ion binding"/>
    <property type="evidence" value="ECO:0007669"/>
    <property type="project" value="UniProtKB-KW"/>
</dbReference>
<dbReference type="GO" id="GO:0008963">
    <property type="term" value="F:phospho-N-acetylmuramoyl-pentapeptide-transferase activity"/>
    <property type="evidence" value="ECO:0007669"/>
    <property type="project" value="UniProtKB-UniRule"/>
</dbReference>
<dbReference type="AlphaFoldDB" id="A0A0D1K5A1"/>
<dbReference type="InterPro" id="IPR003524">
    <property type="entry name" value="PNAcMuramoyl-5peptid_Trfase"/>
</dbReference>
<comment type="similarity">
    <text evidence="2 7">Belongs to the glycosyltransferase 4 family. MraY subfamily.</text>
</comment>
<dbReference type="Pfam" id="PF00953">
    <property type="entry name" value="Glycos_transf_4"/>
    <property type="match status" value="1"/>
</dbReference>
<keyword evidence="7" id="KW-0133">Cell shape</keyword>
<feature type="transmembrane region" description="Helical" evidence="7">
    <location>
        <begin position="178"/>
        <end position="197"/>
    </location>
</feature>
<gene>
    <name evidence="7 11" type="primary">mraY</name>
    <name evidence="11" type="ORF">ab3b_02264</name>
    <name evidence="10" type="ORF">B6254_1732</name>
</gene>
<feature type="binding site" evidence="9">
    <location>
        <position position="231"/>
    </location>
    <ligand>
        <name>Mg(2+)</name>
        <dbReference type="ChEBI" id="CHEBI:18420"/>
    </ligand>
</feature>
<proteinExistence type="inferred from homology"/>
<keyword evidence="7" id="KW-0132">Cell division</keyword>
<evidence type="ECO:0000313" key="11">
    <source>
        <dbReference type="EMBL" id="KIU20184.1"/>
    </source>
</evidence>
<reference evidence="11 12" key="1">
    <citation type="journal article" date="2015" name="Microbiology (Mosc.)">
        <title>Genomics of the Weissella cibaria species with an examination of its metabolic traits.</title>
        <authorList>
            <person name="Lynch K.M."/>
            <person name="Lucid A."/>
            <person name="Arendt E.K."/>
            <person name="Sleator R.D."/>
            <person name="Lucey B."/>
            <person name="Coffey A."/>
        </authorList>
    </citation>
    <scope>NUCLEOTIDE SEQUENCE [LARGE SCALE GENOMIC DNA]</scope>
    <source>
        <strain evidence="11 12">AB3b</strain>
    </source>
</reference>
<evidence type="ECO:0000256" key="5">
    <source>
        <dbReference type="ARBA" id="ARBA00022989"/>
    </source>
</evidence>
<dbReference type="Proteomes" id="UP000032289">
    <property type="component" value="Unassembled WGS sequence"/>
</dbReference>
<keyword evidence="7 9" id="KW-0460">Magnesium</keyword>
<dbReference type="EMBL" id="CP020928">
    <property type="protein sequence ID" value="AWF96114.1"/>
    <property type="molecule type" value="Genomic_DNA"/>
</dbReference>
<feature type="transmembrane region" description="Helical" evidence="7">
    <location>
        <begin position="227"/>
        <end position="247"/>
    </location>
</feature>
<comment type="pathway">
    <text evidence="7">Cell wall biogenesis; peptidoglycan biosynthesis.</text>
</comment>
<dbReference type="CDD" id="cd06852">
    <property type="entry name" value="GT_MraY"/>
    <property type="match status" value="1"/>
</dbReference>
<sequence length="330" mass="35875">MTTLLLGLLVGLIATVLVVPRLRDWFKKIKVQQLVMRTGGNGPDHAAKAGTPTMGGAGFIPVVVLGFVILALATGHAAPTGWATLIAIVVFALVGGFDDSIKIFNHRDEGFRFLPKLTAQIVAALLAMLVLYLGKFDFVLALPFGLGEINSVVVYALFTIFWLVGWSNATNLTDGLDGLASGTAIIAYVAYLIIALMQGDMSMVLLDALMIGALLGFLVFNHYPATIFMGDTGSLALGAGLAMNALVLHREWSLILIGFVFMVETLTVMIQVTSYHFFKKRVFLMTPIHHSFEKGGLTGNTDKPWNEWQVDSFFWAVGLIVAILYFILFK</sequence>
<dbReference type="PROSITE" id="PS01347">
    <property type="entry name" value="MRAY_1"/>
    <property type="match status" value="1"/>
</dbReference>
<comment type="cofactor">
    <cofactor evidence="7 9">
        <name>Mg(2+)</name>
        <dbReference type="ChEBI" id="CHEBI:18420"/>
    </cofactor>
</comment>
<dbReference type="GO" id="GO:0071555">
    <property type="term" value="P:cell wall organization"/>
    <property type="evidence" value="ECO:0007669"/>
    <property type="project" value="UniProtKB-KW"/>
</dbReference>
<dbReference type="PANTHER" id="PTHR22926:SF5">
    <property type="entry name" value="PHOSPHO-N-ACETYLMURAMOYL-PENTAPEPTIDE-TRANSFERASE HOMOLOG"/>
    <property type="match status" value="1"/>
</dbReference>
<keyword evidence="5 7" id="KW-1133">Transmembrane helix</keyword>
<evidence type="ECO:0000256" key="3">
    <source>
        <dbReference type="ARBA" id="ARBA00022679"/>
    </source>
</evidence>
<feature type="transmembrane region" description="Helical" evidence="7">
    <location>
        <begin position="117"/>
        <end position="134"/>
    </location>
</feature>
<organism evidence="11 12">
    <name type="scientific">Weissella cibaria</name>
    <dbReference type="NCBI Taxonomy" id="137591"/>
    <lineage>
        <taxon>Bacteria</taxon>
        <taxon>Bacillati</taxon>
        <taxon>Bacillota</taxon>
        <taxon>Bacilli</taxon>
        <taxon>Lactobacillales</taxon>
        <taxon>Lactobacillaceae</taxon>
        <taxon>Weissella</taxon>
    </lineage>
</organism>
<feature type="transmembrane region" description="Helical" evidence="7">
    <location>
        <begin position="54"/>
        <end position="73"/>
    </location>
</feature>
<feature type="transmembrane region" description="Helical" evidence="7">
    <location>
        <begin position="204"/>
        <end position="221"/>
    </location>
</feature>
<evidence type="ECO:0000313" key="13">
    <source>
        <dbReference type="Proteomes" id="UP000244870"/>
    </source>
</evidence>
<dbReference type="EMBL" id="JWHT01000063">
    <property type="protein sequence ID" value="KIU20184.1"/>
    <property type="molecule type" value="Genomic_DNA"/>
</dbReference>
<feature type="transmembrane region" description="Helical" evidence="7">
    <location>
        <begin position="80"/>
        <end position="97"/>
    </location>
</feature>
<dbReference type="GO" id="GO:0009252">
    <property type="term" value="P:peptidoglycan biosynthetic process"/>
    <property type="evidence" value="ECO:0007669"/>
    <property type="project" value="UniProtKB-UniRule"/>
</dbReference>
<dbReference type="UniPathway" id="UPA00219"/>
<feature type="transmembrane region" description="Helical" evidence="7">
    <location>
        <begin position="146"/>
        <end position="166"/>
    </location>
</feature>
<keyword evidence="7" id="KW-0573">Peptidoglycan synthesis</keyword>